<keyword evidence="8" id="KW-1185">Reference proteome</keyword>
<evidence type="ECO:0000256" key="4">
    <source>
        <dbReference type="ARBA" id="ARBA00022884"/>
    </source>
</evidence>
<keyword evidence="4 5" id="KW-0694">RNA-binding</keyword>
<accession>A0A553NZY9</accession>
<evidence type="ECO:0000259" key="6">
    <source>
        <dbReference type="PROSITE" id="PS50102"/>
    </source>
</evidence>
<gene>
    <name evidence="7" type="ORF">TCAL_10694</name>
</gene>
<evidence type="ECO:0000313" key="8">
    <source>
        <dbReference type="Proteomes" id="UP000318571"/>
    </source>
</evidence>
<sequence>MDLIPVNVNNPQSALSVETEDIPNDPGKMFIGGLSWQTTPEGLKEYFGKYGDISEVMVMKDPSTRRSRGFGFVTFSDANSVDQVLAHGPHDLDGKKIEDAMLMFDKQTNRHRGFGFVTFVNEDIVDKVCEIHFHEINNKMVECKKAQPKEVMLPACPTGRGRPTTMASFRGGYGEFILPQSNADPLASFRFSPYALPQLGATGSSLDTTGSNAAAAAAASFHTMSMANSGAIHVPNHMFMQQAAVAQMALATAGVLSPNPVLNFNSLSSMNNSPGQIGITDFHFERALMTTRTQPRMWSSPTQLSLSSSMCPSMVISAIVETAFDPTHPIRSRSP</sequence>
<keyword evidence="2" id="KW-0963">Cytoplasm</keyword>
<dbReference type="PANTHER" id="PTHR48032:SF18">
    <property type="entry name" value="RRM DOMAIN-CONTAINING PROTEIN"/>
    <property type="match status" value="1"/>
</dbReference>
<evidence type="ECO:0000256" key="5">
    <source>
        <dbReference type="PROSITE-ProRule" id="PRU00176"/>
    </source>
</evidence>
<dbReference type="GO" id="GO:0005737">
    <property type="term" value="C:cytoplasm"/>
    <property type="evidence" value="ECO:0007669"/>
    <property type="project" value="UniProtKB-SubCell"/>
</dbReference>
<evidence type="ECO:0000256" key="3">
    <source>
        <dbReference type="ARBA" id="ARBA00022737"/>
    </source>
</evidence>
<dbReference type="GO" id="GO:0003729">
    <property type="term" value="F:mRNA binding"/>
    <property type="evidence" value="ECO:0007669"/>
    <property type="project" value="TreeGrafter"/>
</dbReference>
<dbReference type="SMART" id="SM00360">
    <property type="entry name" value="RRM"/>
    <property type="match status" value="1"/>
</dbReference>
<name>A0A553NZY9_TIGCA</name>
<dbReference type="PANTHER" id="PTHR48032">
    <property type="entry name" value="RNA-BINDING PROTEIN MUSASHI HOMOLOG RBP6"/>
    <property type="match status" value="1"/>
</dbReference>
<dbReference type="SUPFAM" id="SSF54928">
    <property type="entry name" value="RNA-binding domain, RBD"/>
    <property type="match status" value="2"/>
</dbReference>
<organism evidence="7 8">
    <name type="scientific">Tigriopus californicus</name>
    <name type="common">Marine copepod</name>
    <dbReference type="NCBI Taxonomy" id="6832"/>
    <lineage>
        <taxon>Eukaryota</taxon>
        <taxon>Metazoa</taxon>
        <taxon>Ecdysozoa</taxon>
        <taxon>Arthropoda</taxon>
        <taxon>Crustacea</taxon>
        <taxon>Multicrustacea</taxon>
        <taxon>Hexanauplia</taxon>
        <taxon>Copepoda</taxon>
        <taxon>Harpacticoida</taxon>
        <taxon>Harpacticidae</taxon>
        <taxon>Tigriopus</taxon>
    </lineage>
</organism>
<comment type="subcellular location">
    <subcellularLocation>
        <location evidence="1">Cytoplasm</location>
    </subcellularLocation>
</comment>
<evidence type="ECO:0000256" key="2">
    <source>
        <dbReference type="ARBA" id="ARBA00022490"/>
    </source>
</evidence>
<protein>
    <recommendedName>
        <fullName evidence="6">RRM domain-containing protein</fullName>
    </recommendedName>
</protein>
<dbReference type="InterPro" id="IPR000504">
    <property type="entry name" value="RRM_dom"/>
</dbReference>
<dbReference type="PROSITE" id="PS50102">
    <property type="entry name" value="RRM"/>
    <property type="match status" value="1"/>
</dbReference>
<dbReference type="InterPro" id="IPR035979">
    <property type="entry name" value="RBD_domain_sf"/>
</dbReference>
<dbReference type="AlphaFoldDB" id="A0A553NZY9"/>
<dbReference type="EMBL" id="VCGU01000009">
    <property type="protein sequence ID" value="TRY71010.1"/>
    <property type="molecule type" value="Genomic_DNA"/>
</dbReference>
<reference evidence="7 8" key="1">
    <citation type="journal article" date="2018" name="Nat. Ecol. Evol.">
        <title>Genomic signatures of mitonuclear coevolution across populations of Tigriopus californicus.</title>
        <authorList>
            <person name="Barreto F.S."/>
            <person name="Watson E.T."/>
            <person name="Lima T.G."/>
            <person name="Willett C.S."/>
            <person name="Edmands S."/>
            <person name="Li W."/>
            <person name="Burton R.S."/>
        </authorList>
    </citation>
    <scope>NUCLEOTIDE SEQUENCE [LARGE SCALE GENOMIC DNA]</scope>
    <source>
        <strain evidence="7 8">San Diego</strain>
    </source>
</reference>
<proteinExistence type="predicted"/>
<evidence type="ECO:0000313" key="7">
    <source>
        <dbReference type="EMBL" id="TRY71010.1"/>
    </source>
</evidence>
<keyword evidence="3" id="KW-0677">Repeat</keyword>
<dbReference type="Proteomes" id="UP000318571">
    <property type="component" value="Chromosome 9"/>
</dbReference>
<comment type="caution">
    <text evidence="7">The sequence shown here is derived from an EMBL/GenBank/DDBJ whole genome shotgun (WGS) entry which is preliminary data.</text>
</comment>
<dbReference type="Gene3D" id="3.30.70.330">
    <property type="match status" value="2"/>
</dbReference>
<dbReference type="FunFam" id="3.30.70.330:FF:000025">
    <property type="entry name" value="RNA-binding protein Musashi homolog 2 isoform X1"/>
    <property type="match status" value="1"/>
</dbReference>
<dbReference type="GO" id="GO:0006417">
    <property type="term" value="P:regulation of translation"/>
    <property type="evidence" value="ECO:0007669"/>
    <property type="project" value="TreeGrafter"/>
</dbReference>
<dbReference type="Pfam" id="PF00076">
    <property type="entry name" value="RRM_1"/>
    <property type="match status" value="1"/>
</dbReference>
<feature type="domain" description="RRM" evidence="6">
    <location>
        <begin position="27"/>
        <end position="109"/>
    </location>
</feature>
<dbReference type="InterPro" id="IPR012677">
    <property type="entry name" value="Nucleotide-bd_a/b_plait_sf"/>
</dbReference>
<dbReference type="STRING" id="6832.A0A553NZY9"/>
<evidence type="ECO:0000256" key="1">
    <source>
        <dbReference type="ARBA" id="ARBA00004496"/>
    </source>
</evidence>